<evidence type="ECO:0000313" key="3">
    <source>
        <dbReference type="Proteomes" id="UP001500359"/>
    </source>
</evidence>
<name>A0ABP3WQ64_9ALTE</name>
<dbReference type="RefSeq" id="WP_343857712.1">
    <property type="nucleotide sequence ID" value="NZ_BAAAFD010000002.1"/>
</dbReference>
<reference evidence="3" key="1">
    <citation type="journal article" date="2019" name="Int. J. Syst. Evol. Microbiol.">
        <title>The Global Catalogue of Microorganisms (GCM) 10K type strain sequencing project: providing services to taxonomists for standard genome sequencing and annotation.</title>
        <authorList>
            <consortium name="The Broad Institute Genomics Platform"/>
            <consortium name="The Broad Institute Genome Sequencing Center for Infectious Disease"/>
            <person name="Wu L."/>
            <person name="Ma J."/>
        </authorList>
    </citation>
    <scope>NUCLEOTIDE SEQUENCE [LARGE SCALE GENOMIC DNA]</scope>
    <source>
        <strain evidence="3">JCM 15896</strain>
    </source>
</reference>
<organism evidence="2 3">
    <name type="scientific">Aliiglaciecola litoralis</name>
    <dbReference type="NCBI Taxonomy" id="582857"/>
    <lineage>
        <taxon>Bacteria</taxon>
        <taxon>Pseudomonadati</taxon>
        <taxon>Pseudomonadota</taxon>
        <taxon>Gammaproteobacteria</taxon>
        <taxon>Alteromonadales</taxon>
        <taxon>Alteromonadaceae</taxon>
        <taxon>Aliiglaciecola</taxon>
    </lineage>
</organism>
<keyword evidence="1" id="KW-0812">Transmembrane</keyword>
<gene>
    <name evidence="2" type="ORF">GCM10009114_12720</name>
</gene>
<keyword evidence="3" id="KW-1185">Reference proteome</keyword>
<evidence type="ECO:0000313" key="2">
    <source>
        <dbReference type="EMBL" id="GAA0854986.1"/>
    </source>
</evidence>
<evidence type="ECO:0000256" key="1">
    <source>
        <dbReference type="SAM" id="Phobius"/>
    </source>
</evidence>
<dbReference type="Proteomes" id="UP001500359">
    <property type="component" value="Unassembled WGS sequence"/>
</dbReference>
<protein>
    <submittedName>
        <fullName evidence="2">Uncharacterized protein</fullName>
    </submittedName>
</protein>
<comment type="caution">
    <text evidence="2">The sequence shown here is derived from an EMBL/GenBank/DDBJ whole genome shotgun (WGS) entry which is preliminary data.</text>
</comment>
<feature type="transmembrane region" description="Helical" evidence="1">
    <location>
        <begin position="47"/>
        <end position="67"/>
    </location>
</feature>
<sequence length="89" mass="10042">MKNLFFRWGSNPHKSWADFKIGLGIFVLGVVLIYVGLQFWIFLQIPAVILLAVGFLIAAKGYLGIFANRFSQTLNRLGGAAERDKQNKR</sequence>
<dbReference type="EMBL" id="BAAAFD010000002">
    <property type="protein sequence ID" value="GAA0854986.1"/>
    <property type="molecule type" value="Genomic_DNA"/>
</dbReference>
<keyword evidence="1" id="KW-1133">Transmembrane helix</keyword>
<keyword evidence="1" id="KW-0472">Membrane</keyword>
<proteinExistence type="predicted"/>
<accession>A0ABP3WQ64</accession>
<feature type="transmembrane region" description="Helical" evidence="1">
    <location>
        <begin position="21"/>
        <end position="41"/>
    </location>
</feature>